<gene>
    <name evidence="2" type="ORF">LEP1GSC050_1638</name>
</gene>
<protein>
    <submittedName>
        <fullName evidence="2">Uncharacterized protein</fullName>
    </submittedName>
</protein>
<accession>T0EXW0</accession>
<dbReference type="Proteomes" id="UP000015454">
    <property type="component" value="Unassembled WGS sequence"/>
</dbReference>
<name>T0EXW0_9LEPT</name>
<proteinExistence type="predicted"/>
<sequence length="37" mass="4141">MRANQIPLFLLYSLGSFFLCILAAALGSWLGSLSRYF</sequence>
<reference evidence="2" key="1">
    <citation type="submission" date="2013-05" db="EMBL/GenBank/DDBJ databases">
        <authorList>
            <person name="Harkins D.M."/>
            <person name="Durkin A.S."/>
            <person name="Brinkac L.M."/>
            <person name="Haft D.H."/>
            <person name="Selengut J.D."/>
            <person name="Sanka R."/>
            <person name="DePew J."/>
            <person name="Purushe J."/>
            <person name="Hartskeerl R.A."/>
            <person name="Ahmed A."/>
            <person name="van der Linden H."/>
            <person name="Goris M.G.A."/>
            <person name="Vinetz J.M."/>
            <person name="Sutton G.G."/>
            <person name="Nierman W.C."/>
            <person name="Fouts D.E."/>
        </authorList>
    </citation>
    <scope>NUCLEOTIDE SEQUENCE [LARGE SCALE GENOMIC DNA]</scope>
    <source>
        <strain evidence="2">5399</strain>
    </source>
</reference>
<evidence type="ECO:0000313" key="2">
    <source>
        <dbReference type="EMBL" id="EQA43650.1"/>
    </source>
</evidence>
<comment type="caution">
    <text evidence="2">The sequence shown here is derived from an EMBL/GenBank/DDBJ whole genome shotgun (WGS) entry which is preliminary data.</text>
</comment>
<evidence type="ECO:0000313" key="3">
    <source>
        <dbReference type="Proteomes" id="UP000015454"/>
    </source>
</evidence>
<keyword evidence="3" id="KW-1185">Reference proteome</keyword>
<keyword evidence="1" id="KW-0472">Membrane</keyword>
<evidence type="ECO:0000256" key="1">
    <source>
        <dbReference type="SAM" id="Phobius"/>
    </source>
</evidence>
<organism evidence="2 3">
    <name type="scientific">Leptospira broomii serovar Hurstbridge str. 5399</name>
    <dbReference type="NCBI Taxonomy" id="1049789"/>
    <lineage>
        <taxon>Bacteria</taxon>
        <taxon>Pseudomonadati</taxon>
        <taxon>Spirochaetota</taxon>
        <taxon>Spirochaetia</taxon>
        <taxon>Leptospirales</taxon>
        <taxon>Leptospiraceae</taxon>
        <taxon>Leptospira</taxon>
    </lineage>
</organism>
<keyword evidence="1" id="KW-0812">Transmembrane</keyword>
<dbReference type="AlphaFoldDB" id="T0EXW0"/>
<keyword evidence="1" id="KW-1133">Transmembrane helix</keyword>
<dbReference type="EMBL" id="AHMO02000011">
    <property type="protein sequence ID" value="EQA43650.1"/>
    <property type="molecule type" value="Genomic_DNA"/>
</dbReference>
<feature type="transmembrane region" description="Helical" evidence="1">
    <location>
        <begin position="9"/>
        <end position="30"/>
    </location>
</feature>